<evidence type="ECO:0000256" key="1">
    <source>
        <dbReference type="ARBA" id="ARBA00006484"/>
    </source>
</evidence>
<proteinExistence type="inferred from homology"/>
<protein>
    <submittedName>
        <fullName evidence="3">SDR family oxidoreductase</fullName>
    </submittedName>
</protein>
<dbReference type="GO" id="GO:0016616">
    <property type="term" value="F:oxidoreductase activity, acting on the CH-OH group of donors, NAD or NADP as acceptor"/>
    <property type="evidence" value="ECO:0007669"/>
    <property type="project" value="UniProtKB-ARBA"/>
</dbReference>
<gene>
    <name evidence="3" type="ORF">F9K91_22590</name>
</gene>
<dbReference type="CDD" id="cd05233">
    <property type="entry name" value="SDR_c"/>
    <property type="match status" value="1"/>
</dbReference>
<dbReference type="RefSeq" id="WP_151678765.1">
    <property type="nucleotide sequence ID" value="NZ_WBWA01000033.1"/>
</dbReference>
<sequence length="260" mass="27788">MMDKSIKDLFGLNGQTVLITGAARGIGLETSRLLAAVGARIFMVDRDESALQEAHVNLVATGADAAMFTADLAEPDAPQRIFESFDRQYQKLDILINNAALVQRLAATELTPERWRQAMTVNLDATFELCRLAHPRFKSNGSGAIVNMASIMALSGGGFYPIASYHASKGGVVHLTRALAVEWGADAIRVNAIAPSWIKTDFNSDFLEQDGIAETLLASVPLKKFGTTQDVAAAVLYLVSPAASMITGHILAVDGGFLAH</sequence>
<reference evidence="3 4" key="1">
    <citation type="submission" date="2019-09" db="EMBL/GenBank/DDBJ databases">
        <title>Taxonomic organization of the family Brucellaceae based on a phylogenomic approach.</title>
        <authorList>
            <person name="Leclercq S."/>
            <person name="Cloeckaert A."/>
            <person name="Zygmunt M.S."/>
        </authorList>
    </citation>
    <scope>NUCLEOTIDE SEQUENCE [LARGE SCALE GENOMIC DNA]</scope>
    <source>
        <strain evidence="3 4">LMG 18957</strain>
    </source>
</reference>
<dbReference type="SUPFAM" id="SSF51735">
    <property type="entry name" value="NAD(P)-binding Rossmann-fold domains"/>
    <property type="match status" value="1"/>
</dbReference>
<dbReference type="PANTHER" id="PTHR42760:SF123">
    <property type="entry name" value="OXIDOREDUCTASE"/>
    <property type="match status" value="1"/>
</dbReference>
<dbReference type="Proteomes" id="UP000430843">
    <property type="component" value="Unassembled WGS sequence"/>
</dbReference>
<dbReference type="PANTHER" id="PTHR42760">
    <property type="entry name" value="SHORT-CHAIN DEHYDROGENASES/REDUCTASES FAMILY MEMBER"/>
    <property type="match status" value="1"/>
</dbReference>
<evidence type="ECO:0000313" key="4">
    <source>
        <dbReference type="Proteomes" id="UP000430843"/>
    </source>
</evidence>
<name>A0A833FN00_9HYPH</name>
<comment type="caution">
    <text evidence="3">The sequence shown here is derived from an EMBL/GenBank/DDBJ whole genome shotgun (WGS) entry which is preliminary data.</text>
</comment>
<dbReference type="EMBL" id="WBWA01000033">
    <property type="protein sequence ID" value="KAB2662284.1"/>
    <property type="molecule type" value="Genomic_DNA"/>
</dbReference>
<feature type="domain" description="Ketoreductase" evidence="2">
    <location>
        <begin position="15"/>
        <end position="191"/>
    </location>
</feature>
<organism evidence="3 4">
    <name type="scientific">Brucella tritici</name>
    <dbReference type="NCBI Taxonomy" id="94626"/>
    <lineage>
        <taxon>Bacteria</taxon>
        <taxon>Pseudomonadati</taxon>
        <taxon>Pseudomonadota</taxon>
        <taxon>Alphaproteobacteria</taxon>
        <taxon>Hyphomicrobiales</taxon>
        <taxon>Brucellaceae</taxon>
        <taxon>Brucella/Ochrobactrum group</taxon>
        <taxon>Brucella</taxon>
    </lineage>
</organism>
<dbReference type="PRINTS" id="PR00081">
    <property type="entry name" value="GDHRDH"/>
</dbReference>
<keyword evidence="4" id="KW-1185">Reference proteome</keyword>
<dbReference type="InterPro" id="IPR002347">
    <property type="entry name" value="SDR_fam"/>
</dbReference>
<dbReference type="AlphaFoldDB" id="A0A833FN00"/>
<accession>A0A833FN00</accession>
<dbReference type="FunFam" id="3.40.50.720:FF:000084">
    <property type="entry name" value="Short-chain dehydrogenase reductase"/>
    <property type="match status" value="1"/>
</dbReference>
<evidence type="ECO:0000259" key="2">
    <source>
        <dbReference type="SMART" id="SM00822"/>
    </source>
</evidence>
<dbReference type="SMART" id="SM00822">
    <property type="entry name" value="PKS_KR"/>
    <property type="match status" value="1"/>
</dbReference>
<dbReference type="Gene3D" id="3.40.50.720">
    <property type="entry name" value="NAD(P)-binding Rossmann-like Domain"/>
    <property type="match status" value="1"/>
</dbReference>
<dbReference type="InterPro" id="IPR057326">
    <property type="entry name" value="KR_dom"/>
</dbReference>
<dbReference type="NCBIfam" id="NF005559">
    <property type="entry name" value="PRK07231.1"/>
    <property type="match status" value="1"/>
</dbReference>
<dbReference type="InterPro" id="IPR036291">
    <property type="entry name" value="NAD(P)-bd_dom_sf"/>
</dbReference>
<dbReference type="PRINTS" id="PR00080">
    <property type="entry name" value="SDRFAMILY"/>
</dbReference>
<evidence type="ECO:0000313" key="3">
    <source>
        <dbReference type="EMBL" id="KAB2662284.1"/>
    </source>
</evidence>
<comment type="similarity">
    <text evidence="1">Belongs to the short-chain dehydrogenases/reductases (SDR) family.</text>
</comment>
<dbReference type="Pfam" id="PF13561">
    <property type="entry name" value="adh_short_C2"/>
    <property type="match status" value="1"/>
</dbReference>
<dbReference type="GO" id="GO:0030497">
    <property type="term" value="P:fatty acid elongation"/>
    <property type="evidence" value="ECO:0007669"/>
    <property type="project" value="TreeGrafter"/>
</dbReference>